<dbReference type="InterPro" id="IPR013087">
    <property type="entry name" value="Znf_C2H2_type"/>
</dbReference>
<feature type="non-terminal residue" evidence="11">
    <location>
        <position position="52"/>
    </location>
</feature>
<evidence type="ECO:0000256" key="6">
    <source>
        <dbReference type="ARBA" id="ARBA00023015"/>
    </source>
</evidence>
<dbReference type="Pfam" id="PF13909">
    <property type="entry name" value="zf-H2C2_5"/>
    <property type="match status" value="1"/>
</dbReference>
<feature type="domain" description="C2H2-type" evidence="10">
    <location>
        <begin position="8"/>
        <end position="35"/>
    </location>
</feature>
<keyword evidence="3" id="KW-0677">Repeat</keyword>
<dbReference type="PANTHER" id="PTHR23235:SF15">
    <property type="entry name" value="SP1, ISOFORM F"/>
    <property type="match status" value="1"/>
</dbReference>
<dbReference type="STRING" id="407821.A0A087TF87"/>
<dbReference type="Proteomes" id="UP000054359">
    <property type="component" value="Unassembled WGS sequence"/>
</dbReference>
<keyword evidence="12" id="KW-1185">Reference proteome</keyword>
<name>A0A087TF87_STEMI</name>
<evidence type="ECO:0000256" key="8">
    <source>
        <dbReference type="ARBA" id="ARBA00023242"/>
    </source>
</evidence>
<dbReference type="Pfam" id="PF00096">
    <property type="entry name" value="zf-C2H2"/>
    <property type="match status" value="1"/>
</dbReference>
<proteinExistence type="predicted"/>
<dbReference type="PANTHER" id="PTHR23235">
    <property type="entry name" value="KRUEPPEL-LIKE TRANSCRIPTION FACTOR"/>
    <property type="match status" value="1"/>
</dbReference>
<keyword evidence="5" id="KW-0862">Zinc</keyword>
<dbReference type="GO" id="GO:0000981">
    <property type="term" value="F:DNA-binding transcription factor activity, RNA polymerase II-specific"/>
    <property type="evidence" value="ECO:0007669"/>
    <property type="project" value="TreeGrafter"/>
</dbReference>
<dbReference type="InterPro" id="IPR036236">
    <property type="entry name" value="Znf_C2H2_sf"/>
</dbReference>
<evidence type="ECO:0000256" key="3">
    <source>
        <dbReference type="ARBA" id="ARBA00022737"/>
    </source>
</evidence>
<evidence type="ECO:0000256" key="7">
    <source>
        <dbReference type="ARBA" id="ARBA00023163"/>
    </source>
</evidence>
<dbReference type="PROSITE" id="PS50157">
    <property type="entry name" value="ZINC_FINGER_C2H2_2"/>
    <property type="match status" value="1"/>
</dbReference>
<dbReference type="SUPFAM" id="SSF57667">
    <property type="entry name" value="beta-beta-alpha zinc fingers"/>
    <property type="match status" value="1"/>
</dbReference>
<dbReference type="AlphaFoldDB" id="A0A087TF87"/>
<evidence type="ECO:0000256" key="2">
    <source>
        <dbReference type="ARBA" id="ARBA00022723"/>
    </source>
</evidence>
<dbReference type="Gene3D" id="3.30.160.60">
    <property type="entry name" value="Classic Zinc Finger"/>
    <property type="match status" value="2"/>
</dbReference>
<keyword evidence="7" id="KW-0804">Transcription</keyword>
<evidence type="ECO:0000256" key="1">
    <source>
        <dbReference type="ARBA" id="ARBA00004123"/>
    </source>
</evidence>
<evidence type="ECO:0000256" key="5">
    <source>
        <dbReference type="ARBA" id="ARBA00022833"/>
    </source>
</evidence>
<evidence type="ECO:0000313" key="12">
    <source>
        <dbReference type="Proteomes" id="UP000054359"/>
    </source>
</evidence>
<organism evidence="11 12">
    <name type="scientific">Stegodyphus mimosarum</name>
    <name type="common">African social velvet spider</name>
    <dbReference type="NCBI Taxonomy" id="407821"/>
    <lineage>
        <taxon>Eukaryota</taxon>
        <taxon>Metazoa</taxon>
        <taxon>Ecdysozoa</taxon>
        <taxon>Arthropoda</taxon>
        <taxon>Chelicerata</taxon>
        <taxon>Arachnida</taxon>
        <taxon>Araneae</taxon>
        <taxon>Araneomorphae</taxon>
        <taxon>Entelegynae</taxon>
        <taxon>Eresoidea</taxon>
        <taxon>Eresidae</taxon>
        <taxon>Stegodyphus</taxon>
    </lineage>
</organism>
<gene>
    <name evidence="11" type="ORF">X975_23808</name>
</gene>
<keyword evidence="8" id="KW-0539">Nucleus</keyword>
<protein>
    <submittedName>
        <fullName evidence="11">Sal-like protein 4</fullName>
    </submittedName>
</protein>
<evidence type="ECO:0000259" key="10">
    <source>
        <dbReference type="PROSITE" id="PS50157"/>
    </source>
</evidence>
<dbReference type="OrthoDB" id="6478496at2759"/>
<sequence>MEFKAVFHSCAYCSYKTYNKANLTQHLRKHTGERPFVCKICGKRYTQKHNLR</sequence>
<dbReference type="GO" id="GO:0005634">
    <property type="term" value="C:nucleus"/>
    <property type="evidence" value="ECO:0007669"/>
    <property type="project" value="UniProtKB-SubCell"/>
</dbReference>
<dbReference type="OMA" id="FHSCAYC"/>
<evidence type="ECO:0000256" key="9">
    <source>
        <dbReference type="PROSITE-ProRule" id="PRU00042"/>
    </source>
</evidence>
<comment type="subcellular location">
    <subcellularLocation>
        <location evidence="1">Nucleus</location>
    </subcellularLocation>
</comment>
<reference evidence="11 12" key="1">
    <citation type="submission" date="2013-11" db="EMBL/GenBank/DDBJ databases">
        <title>Genome sequencing of Stegodyphus mimosarum.</title>
        <authorList>
            <person name="Bechsgaard J."/>
        </authorList>
    </citation>
    <scope>NUCLEOTIDE SEQUENCE [LARGE SCALE GENOMIC DNA]</scope>
</reference>
<dbReference type="FunFam" id="3.30.160.60:FF:001289">
    <property type="entry name" value="Zinc finger protein 574"/>
    <property type="match status" value="1"/>
</dbReference>
<keyword evidence="4 9" id="KW-0863">Zinc-finger</keyword>
<dbReference type="GO" id="GO:0008270">
    <property type="term" value="F:zinc ion binding"/>
    <property type="evidence" value="ECO:0007669"/>
    <property type="project" value="UniProtKB-KW"/>
</dbReference>
<dbReference type="EMBL" id="KK114957">
    <property type="protein sequence ID" value="KFM63776.1"/>
    <property type="molecule type" value="Genomic_DNA"/>
</dbReference>
<keyword evidence="2" id="KW-0479">Metal-binding</keyword>
<evidence type="ECO:0000313" key="11">
    <source>
        <dbReference type="EMBL" id="KFM63776.1"/>
    </source>
</evidence>
<dbReference type="GO" id="GO:0000978">
    <property type="term" value="F:RNA polymerase II cis-regulatory region sequence-specific DNA binding"/>
    <property type="evidence" value="ECO:0007669"/>
    <property type="project" value="TreeGrafter"/>
</dbReference>
<evidence type="ECO:0000256" key="4">
    <source>
        <dbReference type="ARBA" id="ARBA00022771"/>
    </source>
</evidence>
<accession>A0A087TF87</accession>
<keyword evidence="6" id="KW-0805">Transcription regulation</keyword>